<dbReference type="SUPFAM" id="SSF50044">
    <property type="entry name" value="SH3-domain"/>
    <property type="match status" value="1"/>
</dbReference>
<evidence type="ECO:0000256" key="1">
    <source>
        <dbReference type="ARBA" id="ARBA00007014"/>
    </source>
</evidence>
<dbReference type="Proteomes" id="UP000261540">
    <property type="component" value="Unplaced"/>
</dbReference>
<dbReference type="SUPFAM" id="SSF52540">
    <property type="entry name" value="P-loop containing nucleoside triphosphate hydrolases"/>
    <property type="match status" value="1"/>
</dbReference>
<comment type="similarity">
    <text evidence="1">Belongs to the MAGUK family.</text>
</comment>
<sequence>MVKNNQPLGATIRRDEVTGEIFVARVIHGGLASRSLLNPGDRLMEVNQQPVGGMSPEEIIRILASCQGTVMFKLVPKIEKPANQQATLFVQAMVDYSPQQDPAIPCAEAGIQFCRGDVLEVLDQADALWWQARKLRGAPGCAGLIPSIGQLKKQKETCWWQSFRALSWFSSCLSSAPTPPYIEVVRYQRHLQARHRLIALVPSGVGVNELRRRLIETQPKTFRGPVPTTRAPKSYEEPGQEYHFISRSQFESMVDSQFLEYGNHKGHLYGTSFDAIADVLDRGMVCVVDIDPQVLVRTQELWGYVVFVKPPSIYSLRQTRKNAQVVTSYYVNRPFKDEDFQEMVEMGRKMEAQYGHLFDCVLVNDRLLDACVELLSAVQRAQDEPQWVPALWVSPADRS</sequence>
<dbReference type="PROSITE" id="PS50002">
    <property type="entry name" value="SH3"/>
    <property type="match status" value="1"/>
</dbReference>
<evidence type="ECO:0000313" key="7">
    <source>
        <dbReference type="Ensembl" id="ENSPKIP00000025771.1"/>
    </source>
</evidence>
<organism evidence="7 8">
    <name type="scientific">Paramormyrops kingsleyae</name>
    <dbReference type="NCBI Taxonomy" id="1676925"/>
    <lineage>
        <taxon>Eukaryota</taxon>
        <taxon>Metazoa</taxon>
        <taxon>Chordata</taxon>
        <taxon>Craniata</taxon>
        <taxon>Vertebrata</taxon>
        <taxon>Euteleostomi</taxon>
        <taxon>Actinopterygii</taxon>
        <taxon>Neopterygii</taxon>
        <taxon>Teleostei</taxon>
        <taxon>Osteoglossocephala</taxon>
        <taxon>Osteoglossomorpha</taxon>
        <taxon>Osteoglossiformes</taxon>
        <taxon>Mormyridae</taxon>
        <taxon>Paramormyrops</taxon>
    </lineage>
</organism>
<dbReference type="PROSITE" id="PS00856">
    <property type="entry name" value="GUANYLATE_KINASE_1"/>
    <property type="match status" value="1"/>
</dbReference>
<dbReference type="Ensembl" id="ENSPKIT00000006517.1">
    <property type="protein sequence ID" value="ENSPKIP00000025771.1"/>
    <property type="gene ID" value="ENSPKIG00000008511.1"/>
</dbReference>
<name>A0A3B3S704_9TELE</name>
<feature type="domain" description="Guanylate kinase-like" evidence="5">
    <location>
        <begin position="194"/>
        <end position="379"/>
    </location>
</feature>
<dbReference type="Pfam" id="PF00625">
    <property type="entry name" value="Guanylate_kin"/>
    <property type="match status" value="1"/>
</dbReference>
<dbReference type="InterPro" id="IPR008144">
    <property type="entry name" value="Guanylate_kin-like_dom"/>
</dbReference>
<dbReference type="AlphaFoldDB" id="A0A3B3S704"/>
<reference evidence="7" key="1">
    <citation type="submission" date="2025-08" db="UniProtKB">
        <authorList>
            <consortium name="Ensembl"/>
        </authorList>
    </citation>
    <scope>IDENTIFICATION</scope>
</reference>
<feature type="domain" description="SH3" evidence="4">
    <location>
        <begin position="85"/>
        <end position="155"/>
    </location>
</feature>
<feature type="domain" description="PDZ" evidence="6">
    <location>
        <begin position="1"/>
        <end position="78"/>
    </location>
</feature>
<dbReference type="InterPro" id="IPR050716">
    <property type="entry name" value="MAGUK"/>
</dbReference>
<dbReference type="Gene3D" id="2.30.30.40">
    <property type="entry name" value="SH3 Domains"/>
    <property type="match status" value="1"/>
</dbReference>
<dbReference type="InterPro" id="IPR001478">
    <property type="entry name" value="PDZ"/>
</dbReference>
<dbReference type="SMART" id="SM00072">
    <property type="entry name" value="GuKc"/>
    <property type="match status" value="1"/>
</dbReference>
<dbReference type="InterPro" id="IPR036028">
    <property type="entry name" value="SH3-like_dom_sf"/>
</dbReference>
<evidence type="ECO:0000259" key="4">
    <source>
        <dbReference type="PROSITE" id="PS50002"/>
    </source>
</evidence>
<dbReference type="Pfam" id="PF00595">
    <property type="entry name" value="PDZ"/>
    <property type="match status" value="1"/>
</dbReference>
<evidence type="ECO:0000259" key="5">
    <source>
        <dbReference type="PROSITE" id="PS50052"/>
    </source>
</evidence>
<dbReference type="SMART" id="SM00326">
    <property type="entry name" value="SH3"/>
    <property type="match status" value="1"/>
</dbReference>
<keyword evidence="8" id="KW-1185">Reference proteome</keyword>
<dbReference type="Pfam" id="PF00018">
    <property type="entry name" value="SH3_1"/>
    <property type="match status" value="1"/>
</dbReference>
<protein>
    <submittedName>
        <fullName evidence="7">MAGUK p55 scaffold protein 4</fullName>
    </submittedName>
</protein>
<evidence type="ECO:0000313" key="8">
    <source>
        <dbReference type="Proteomes" id="UP000261540"/>
    </source>
</evidence>
<dbReference type="PROSITE" id="PS50106">
    <property type="entry name" value="PDZ"/>
    <property type="match status" value="1"/>
</dbReference>
<dbReference type="InterPro" id="IPR008145">
    <property type="entry name" value="GK/Ca_channel_bsu"/>
</dbReference>
<proteinExistence type="inferred from homology"/>
<dbReference type="SMART" id="SM00228">
    <property type="entry name" value="PDZ"/>
    <property type="match status" value="1"/>
</dbReference>
<reference evidence="7" key="2">
    <citation type="submission" date="2025-09" db="UniProtKB">
        <authorList>
            <consortium name="Ensembl"/>
        </authorList>
    </citation>
    <scope>IDENTIFICATION</scope>
</reference>
<dbReference type="Gene3D" id="3.40.50.300">
    <property type="entry name" value="P-loop containing nucleotide triphosphate hydrolases"/>
    <property type="match status" value="1"/>
</dbReference>
<keyword evidence="2 3" id="KW-0728">SH3 domain</keyword>
<dbReference type="SUPFAM" id="SSF50156">
    <property type="entry name" value="PDZ domain-like"/>
    <property type="match status" value="1"/>
</dbReference>
<dbReference type="STRING" id="1676925.ENSPKIP00000025771"/>
<accession>A0A3B3S704</accession>
<evidence type="ECO:0000256" key="2">
    <source>
        <dbReference type="ARBA" id="ARBA00022443"/>
    </source>
</evidence>
<dbReference type="GeneTree" id="ENSGT00940000156444"/>
<dbReference type="InterPro" id="IPR027417">
    <property type="entry name" value="P-loop_NTPase"/>
</dbReference>
<dbReference type="PROSITE" id="PS50052">
    <property type="entry name" value="GUANYLATE_KINASE_2"/>
    <property type="match status" value="1"/>
</dbReference>
<dbReference type="Gene3D" id="2.30.42.10">
    <property type="match status" value="1"/>
</dbReference>
<dbReference type="InterPro" id="IPR020590">
    <property type="entry name" value="Guanylate_kinase_CS"/>
</dbReference>
<evidence type="ECO:0000256" key="3">
    <source>
        <dbReference type="PROSITE-ProRule" id="PRU00192"/>
    </source>
</evidence>
<dbReference type="InterPro" id="IPR036034">
    <property type="entry name" value="PDZ_sf"/>
</dbReference>
<dbReference type="PANTHER" id="PTHR23122">
    <property type="entry name" value="MEMBRANE-ASSOCIATED GUANYLATE KINASE MAGUK"/>
    <property type="match status" value="1"/>
</dbReference>
<dbReference type="InterPro" id="IPR001452">
    <property type="entry name" value="SH3_domain"/>
</dbReference>
<evidence type="ECO:0000259" key="6">
    <source>
        <dbReference type="PROSITE" id="PS50106"/>
    </source>
</evidence>